<feature type="region of interest" description="Disordered" evidence="1">
    <location>
        <begin position="404"/>
        <end position="464"/>
    </location>
</feature>
<protein>
    <submittedName>
        <fullName evidence="4">Uncharacterized protein</fullName>
    </submittedName>
</protein>
<feature type="signal peptide" evidence="3">
    <location>
        <begin position="1"/>
        <end position="21"/>
    </location>
</feature>
<keyword evidence="5" id="KW-1185">Reference proteome</keyword>
<gene>
    <name evidence="4" type="ORF">FOL47_006490</name>
</gene>
<feature type="compositionally biased region" description="Polar residues" evidence="1">
    <location>
        <begin position="424"/>
        <end position="442"/>
    </location>
</feature>
<evidence type="ECO:0000256" key="3">
    <source>
        <dbReference type="SAM" id="SignalP"/>
    </source>
</evidence>
<feature type="chain" id="PRO_5029490844" evidence="3">
    <location>
        <begin position="22"/>
        <end position="537"/>
    </location>
</feature>
<dbReference type="OrthoDB" id="10414964at2759"/>
<name>A0A7J6LRI9_PERCH</name>
<dbReference type="Proteomes" id="UP000591131">
    <property type="component" value="Unassembled WGS sequence"/>
</dbReference>
<evidence type="ECO:0000256" key="1">
    <source>
        <dbReference type="SAM" id="MobiDB-lite"/>
    </source>
</evidence>
<keyword evidence="3" id="KW-0732">Signal</keyword>
<feature type="region of interest" description="Disordered" evidence="1">
    <location>
        <begin position="312"/>
        <end position="353"/>
    </location>
</feature>
<comment type="caution">
    <text evidence="4">The sequence shown here is derived from an EMBL/GenBank/DDBJ whole genome shotgun (WGS) entry which is preliminary data.</text>
</comment>
<evidence type="ECO:0000313" key="4">
    <source>
        <dbReference type="EMBL" id="KAF4661918.1"/>
    </source>
</evidence>
<keyword evidence="2" id="KW-0812">Transmembrane</keyword>
<dbReference type="EMBL" id="JAAPAO010000362">
    <property type="protein sequence ID" value="KAF4661918.1"/>
    <property type="molecule type" value="Genomic_DNA"/>
</dbReference>
<feature type="compositionally biased region" description="Low complexity" evidence="1">
    <location>
        <begin position="452"/>
        <end position="462"/>
    </location>
</feature>
<keyword evidence="2" id="KW-0472">Membrane</keyword>
<dbReference type="AlphaFoldDB" id="A0A7J6LRI9"/>
<accession>A0A7J6LRI9</accession>
<evidence type="ECO:0000313" key="5">
    <source>
        <dbReference type="Proteomes" id="UP000591131"/>
    </source>
</evidence>
<feature type="transmembrane region" description="Helical" evidence="2">
    <location>
        <begin position="94"/>
        <end position="114"/>
    </location>
</feature>
<sequence length="537" mass="58767">MTITALLTVIICSVLIVGGAAVDKESIHQDPSVLGGDVKEFEKSSVDRLAHVFHEAASSVIPNNSAPAAASQSLSFASLPNSMDSDTESNMKNLYAVILLCMAFIAALFCVRIYRSDVRRRGRGRGDGRNNEMSKSLMQYPTNTTDAGDDVAYCDMYTHHNAPSEQEHHAEAGGKGDLLKAVAVPGHHIGLSTPPQPNKKRPLAATEEGILDIDFKNTTLTGAAAATPSTAATSRFMGDSVLRGDPRSVRLFREDSTASSIGPMQQTPEFLSKRLLPPLSEALSPLPKLQAAAMTPTGSHSLYVPSARFVEEEETAAPVTPQRKPGSSRRSRSPSPPKIDKYRSRCRPMPCDGIQPRRLFTEFQLMMEEGEVQQEQQQDDDEHPVVYPALVELPRLTFLYSDEEDSDEDLISPGSRLPRMPRITESSSAVNTERSSARSTTVPEELEGGSGSSTPTTSAGEGHSMSLKESLVADLEALFLEMDQYQMPLRIAGRNLRTRSAQYAEVEDMERMLQELIQEHPRQFRLDGGIIHFIAVE</sequence>
<keyword evidence="2" id="KW-1133">Transmembrane helix</keyword>
<organism evidence="4 5">
    <name type="scientific">Perkinsus chesapeaki</name>
    <name type="common">Clam parasite</name>
    <name type="synonym">Perkinsus andrewsi</name>
    <dbReference type="NCBI Taxonomy" id="330153"/>
    <lineage>
        <taxon>Eukaryota</taxon>
        <taxon>Sar</taxon>
        <taxon>Alveolata</taxon>
        <taxon>Perkinsozoa</taxon>
        <taxon>Perkinsea</taxon>
        <taxon>Perkinsida</taxon>
        <taxon>Perkinsidae</taxon>
        <taxon>Perkinsus</taxon>
    </lineage>
</organism>
<evidence type="ECO:0000256" key="2">
    <source>
        <dbReference type="SAM" id="Phobius"/>
    </source>
</evidence>
<reference evidence="4 5" key="1">
    <citation type="submission" date="2020-04" db="EMBL/GenBank/DDBJ databases">
        <title>Perkinsus chesapeaki whole genome sequence.</title>
        <authorList>
            <person name="Bogema D.R."/>
        </authorList>
    </citation>
    <scope>NUCLEOTIDE SEQUENCE [LARGE SCALE GENOMIC DNA]</scope>
    <source>
        <strain evidence="4">ATCC PRA-425</strain>
    </source>
</reference>
<proteinExistence type="predicted"/>